<sequence length="953" mass="103793">MPERKASTGDPGGSRFLSLKWKVLLTLGAVMLSVNGVLSWLHYQDLMTRFEEQRAETRARLAAQAFALRNEVGLRLQALAGVLAALDSVGVTLFQTAAGNALLRQHFDSYWPALQYGYGIDSLQVYLTGGEQLAAWTSSGGPEVQSTAQVTEAINSERATSWTNCSEVCTEYAAAPILSAGKVAGAVVVGSSLADVVNSFQRVTGADLGVLVPHVGPPSEASADEAFLPRLGLRAIPLSSMGSHRPLLRQLQSLPPTPPGPAHAYLSLPYDGRQFELSFLVLDFPAGASRPATMVVIDDLTLALIDIHQSVVNRLQGELLVSLVSLLLLSLLVNAPLQRMARTANAIPLLGRSAFAEARRRIAPRPRRLVEDEIDRLDEAAIDLSYRLETLERDVAAHAAVTEGMLQRISVERDFSRSLLDTAQVIVLTQSAGGRILTLNRYGRQLAGLGEEQLAASSFFELIGGDSLQVAAARQAVHEIASGDRQHVQLESILQGKGGESYEITWNHSRLAGQPGDAVMVLSVGVDHTERKYLAERDPLTGLVNRRHFQDILRRALVDARRSRCDGALLYLDLDAFKYVNDVSGHQAGDALLKIVAEEVTHVARTSDRIGRLGGDELGVLLHECDSAGAVQVAEKINRRLAEIKFPGLGASHRVSASIGIVVFSAAKMDAEQLLTNADIAMYQAKSKGGGGWHVYSEGEGVQERMQSRLHWEEMINRALANDGFIVHYQPILDIASRKVSHFEALVRMRAVDGGVVPPGMFMEVAESSGLIREIDRHVTGMVLERMELSRRTGRRYRFSINLSGVSINDASLLSFLREKLAQRRDLAADVVFEITETAAVADFAAARRFMGAVRELGCTFSLDDFGVGFSSFNYVKQLPVDYVKIDGSFVRSLVDSQEDQVFVEALSKVAHGFGKKTVAEFVEDERALNMLASFGVDYAQGYFIGKPAEEIP</sequence>
<feature type="transmembrane region" description="Helical" evidence="1">
    <location>
        <begin position="21"/>
        <end position="43"/>
    </location>
</feature>
<keyword evidence="1" id="KW-0812">Transmembrane</keyword>
<dbReference type="Pfam" id="PF08448">
    <property type="entry name" value="PAS_4"/>
    <property type="match status" value="1"/>
</dbReference>
<dbReference type="Gene3D" id="3.30.450.20">
    <property type="entry name" value="PAS domain"/>
    <property type="match status" value="1"/>
</dbReference>
<dbReference type="SMART" id="SM00267">
    <property type="entry name" value="GGDEF"/>
    <property type="match status" value="1"/>
</dbReference>
<dbReference type="FunFam" id="3.30.70.270:FF:000001">
    <property type="entry name" value="Diguanylate cyclase domain protein"/>
    <property type="match status" value="1"/>
</dbReference>
<keyword evidence="1" id="KW-1133">Transmembrane helix</keyword>
<name>A0A011PPU7_9PROT</name>
<dbReference type="SMART" id="SM00052">
    <property type="entry name" value="EAL"/>
    <property type="match status" value="1"/>
</dbReference>
<dbReference type="Pfam" id="PF14827">
    <property type="entry name" value="dCache_3"/>
    <property type="match status" value="1"/>
</dbReference>
<evidence type="ECO:0000259" key="2">
    <source>
        <dbReference type="PROSITE" id="PS50883"/>
    </source>
</evidence>
<dbReference type="PROSITE" id="PS50883">
    <property type="entry name" value="EAL"/>
    <property type="match status" value="1"/>
</dbReference>
<dbReference type="InterPro" id="IPR029150">
    <property type="entry name" value="dCache_3"/>
</dbReference>
<dbReference type="NCBIfam" id="TIGR00254">
    <property type="entry name" value="GGDEF"/>
    <property type="match status" value="1"/>
</dbReference>
<dbReference type="Gene3D" id="3.20.20.450">
    <property type="entry name" value="EAL domain"/>
    <property type="match status" value="1"/>
</dbReference>
<dbReference type="GO" id="GO:0071111">
    <property type="term" value="F:cyclic-guanylate-specific phosphodiesterase activity"/>
    <property type="evidence" value="ECO:0007669"/>
    <property type="project" value="UniProtKB-EC"/>
</dbReference>
<dbReference type="InterPro" id="IPR013656">
    <property type="entry name" value="PAS_4"/>
</dbReference>
<evidence type="ECO:0000256" key="1">
    <source>
        <dbReference type="SAM" id="Phobius"/>
    </source>
</evidence>
<dbReference type="Pfam" id="PF00563">
    <property type="entry name" value="EAL"/>
    <property type="match status" value="1"/>
</dbReference>
<dbReference type="InterPro" id="IPR043128">
    <property type="entry name" value="Rev_trsase/Diguanyl_cyclase"/>
</dbReference>
<dbReference type="AlphaFoldDB" id="A0A011PPU7"/>
<dbReference type="SUPFAM" id="SSF141868">
    <property type="entry name" value="EAL domain-like"/>
    <property type="match status" value="1"/>
</dbReference>
<dbReference type="Proteomes" id="UP000020218">
    <property type="component" value="Unassembled WGS sequence"/>
</dbReference>
<keyword evidence="1" id="KW-0472">Membrane</keyword>
<dbReference type="PROSITE" id="PS50887">
    <property type="entry name" value="GGDEF"/>
    <property type="match status" value="1"/>
</dbReference>
<gene>
    <name evidence="4" type="primary">gmr_3</name>
    <name evidence="4" type="ORF">AW08_01135</name>
</gene>
<feature type="domain" description="EAL" evidence="2">
    <location>
        <begin position="709"/>
        <end position="953"/>
    </location>
</feature>
<dbReference type="InterPro" id="IPR001633">
    <property type="entry name" value="EAL_dom"/>
</dbReference>
<dbReference type="PANTHER" id="PTHR33121">
    <property type="entry name" value="CYCLIC DI-GMP PHOSPHODIESTERASE PDEF"/>
    <property type="match status" value="1"/>
</dbReference>
<dbReference type="NCBIfam" id="TIGR00229">
    <property type="entry name" value="sensory_box"/>
    <property type="match status" value="1"/>
</dbReference>
<proteinExistence type="predicted"/>
<dbReference type="InterPro" id="IPR029787">
    <property type="entry name" value="Nucleotide_cyclase"/>
</dbReference>
<dbReference type="EC" id="3.1.4.52" evidence="4"/>
<dbReference type="SUPFAM" id="SSF55785">
    <property type="entry name" value="PYP-like sensor domain (PAS domain)"/>
    <property type="match status" value="1"/>
</dbReference>
<organism evidence="4 5">
    <name type="scientific">Candidatus Accumulibacter adjunctus</name>
    <dbReference type="NCBI Taxonomy" id="1454001"/>
    <lineage>
        <taxon>Bacteria</taxon>
        <taxon>Pseudomonadati</taxon>
        <taxon>Pseudomonadota</taxon>
        <taxon>Betaproteobacteria</taxon>
        <taxon>Candidatus Accumulibacter</taxon>
    </lineage>
</organism>
<evidence type="ECO:0000259" key="3">
    <source>
        <dbReference type="PROSITE" id="PS50887"/>
    </source>
</evidence>
<dbReference type="PANTHER" id="PTHR33121:SF23">
    <property type="entry name" value="CYCLIC DI-GMP PHOSPHODIESTERASE PDEB"/>
    <property type="match status" value="1"/>
</dbReference>
<protein>
    <submittedName>
        <fullName evidence="4">Cyclic di-GMP phosphodiesterase Gmr</fullName>
        <ecNumber evidence="4">3.1.4.52</ecNumber>
    </submittedName>
</protein>
<accession>A0A011PPU7</accession>
<dbReference type="InterPro" id="IPR035965">
    <property type="entry name" value="PAS-like_dom_sf"/>
</dbReference>
<dbReference type="Gene3D" id="3.30.70.270">
    <property type="match status" value="1"/>
</dbReference>
<dbReference type="SUPFAM" id="SSF55073">
    <property type="entry name" value="Nucleotide cyclase"/>
    <property type="match status" value="1"/>
</dbReference>
<dbReference type="InterPro" id="IPR000014">
    <property type="entry name" value="PAS"/>
</dbReference>
<dbReference type="PATRIC" id="fig|1454001.3.peg.1157"/>
<dbReference type="STRING" id="1454001.AW08_01135"/>
<dbReference type="InterPro" id="IPR035919">
    <property type="entry name" value="EAL_sf"/>
</dbReference>
<dbReference type="CDD" id="cd01949">
    <property type="entry name" value="GGDEF"/>
    <property type="match status" value="1"/>
</dbReference>
<dbReference type="EMBL" id="JFAX01000005">
    <property type="protein sequence ID" value="EXI68354.1"/>
    <property type="molecule type" value="Genomic_DNA"/>
</dbReference>
<keyword evidence="4" id="KW-0378">Hydrolase</keyword>
<dbReference type="CDD" id="cd01948">
    <property type="entry name" value="EAL"/>
    <property type="match status" value="1"/>
</dbReference>
<evidence type="ECO:0000313" key="4">
    <source>
        <dbReference type="EMBL" id="EXI68354.1"/>
    </source>
</evidence>
<dbReference type="InterPro" id="IPR050706">
    <property type="entry name" value="Cyclic-di-GMP_PDE-like"/>
</dbReference>
<feature type="domain" description="GGDEF" evidence="3">
    <location>
        <begin position="565"/>
        <end position="698"/>
    </location>
</feature>
<reference evidence="4" key="1">
    <citation type="submission" date="2014-02" db="EMBL/GenBank/DDBJ databases">
        <title>Expanding our view of genomic diversity in Candidatus Accumulibacter clades.</title>
        <authorList>
            <person name="Skennerton C.T."/>
            <person name="Barr J.J."/>
            <person name="Slater F.R."/>
            <person name="Bond P.L."/>
            <person name="Tyson G.W."/>
        </authorList>
    </citation>
    <scope>NUCLEOTIDE SEQUENCE [LARGE SCALE GENOMIC DNA]</scope>
</reference>
<dbReference type="Pfam" id="PF00990">
    <property type="entry name" value="GGDEF"/>
    <property type="match status" value="1"/>
</dbReference>
<comment type="caution">
    <text evidence="4">The sequence shown here is derived from an EMBL/GenBank/DDBJ whole genome shotgun (WGS) entry which is preliminary data.</text>
</comment>
<keyword evidence="5" id="KW-1185">Reference proteome</keyword>
<evidence type="ECO:0000313" key="5">
    <source>
        <dbReference type="Proteomes" id="UP000020218"/>
    </source>
</evidence>
<dbReference type="InterPro" id="IPR000160">
    <property type="entry name" value="GGDEF_dom"/>
</dbReference>